<reference evidence="1 3" key="2">
    <citation type="journal article" date="2011" name="Mol. Biol. Evol.">
        <title>Comparative genomic analysis of fruiting body formation in Myxococcales.</title>
        <authorList>
            <person name="Huntley S."/>
            <person name="Hamann N."/>
            <person name="Wegener-Feldbrugge S."/>
            <person name="Treuner-Lange A."/>
            <person name="Kube M."/>
            <person name="Reinhardt R."/>
            <person name="Klages S."/>
            <person name="Muller R."/>
            <person name="Ronning C.M."/>
            <person name="Nierman W.C."/>
            <person name="Sogaard-Andersen L."/>
        </authorList>
    </citation>
    <scope>NUCLEOTIDE SEQUENCE [LARGE SCALE GENOMIC DNA]</scope>
    <source>
        <strain evidence="1 3">DW4/3-1</strain>
    </source>
</reference>
<name>Q096D7_STIAD</name>
<keyword evidence="3" id="KW-1185">Reference proteome</keyword>
<dbReference type="PATRIC" id="fig|378806.16.peg.6857"/>
<reference evidence="2 4" key="1">
    <citation type="submission" date="2006-04" db="EMBL/GenBank/DDBJ databases">
        <authorList>
            <person name="Nierman W.C."/>
        </authorList>
    </citation>
    <scope>NUCLEOTIDE SEQUENCE [LARGE SCALE GENOMIC DNA]</scope>
    <source>
        <strain evidence="2 4">DW4/3-1</strain>
    </source>
</reference>
<protein>
    <submittedName>
        <fullName evidence="1">Conserved uncharacterized protein</fullName>
    </submittedName>
</protein>
<sequence>MQIPSREAFLSELESLGYGARAARAAALGRGGREAPALRHLMITLLSGDAYEGCLALELAHGAGEGDIVLKALTHPSGLVRGRAASFVGSLVRDDEVIERVFPGLAPFVRRRVLKCVAKSRRGALAARLLPTVLARNGAAEATLLLSALDAPAVARFLPELEHAVRSWRTLVHRHPDGVLAFIQERFLQAPERTRSLLFSHYGAALTELTHLRPDAVLRLVQEFSPPDVLPGFLPQFLPCLTRRHPSEVFALLMRPAFRARLLEQGLSKGVLRQAKLFSQEQRLALAQALAEAPLQLGRFLGAFAPSERAPLFTVAFGGTSPRVLAPALVAVLPHAARDAEAARQLGLREVQEDREQQLALQALRTIEHAREPLQKAAFASKAEDRARALVLLVSCSGLSRRGMTETLAHLSRLKNEQDPVRLAVLSELARVPVSVFTPEHIPALEALVTYAAEARDTSRGTQGALQELAFRFIRAHAVAPEGPFFRFALGTLKRLAGQSGSLVLPSLEKNLPRGAEHHLFAALLPMIRSAGQREGYALIISLTQALGRRTWGMDMLQQMLEPITEAKPDWLAQTALQLWLAPPRTRDGRIRQLLARDESTVTLPIVFEHLHRRRQEWLDPYLHGRVLKGRFTTGKTGWVPSVQRGFQRWLPRQQRAFRDVLLRIAQDTGRSTWERGSVLRVLPALHVVGVDDLKPFLHSPDVPTVEAGLGALVWLDRPEPALPLLLEALNGDQARVAMYAVPRIAKFVSPETLSAALSGLLSRERLKVTVYKEVLRLLGTFRSPQSVALLRQQWARPELHRDVRIAVGHAARLLLDEPEAWALLEEMARSADTYVPASLLDQRPEELPARLRPRYAALVLQVSRHPDLAVRRQAFAALPRWSVGVEEQVAREASGRVLDLASGAEWREATHALVEATREGLAFEQVVACASKLVSAPVSEDATPERDVPALQRLKTLCQALGALPQPVRLRLRASLEAVAQVLAQEASLWPLRASLQLACLEWHEATGPARLLLALGEEIRGEPLFAPVLATAVSEAVQNPSAEWTPEVLLDIVDRLGASLSLVSLVLISVAGQRLHWREDAALRLRALRRHPGAAVRAAAHAIVTAGE</sequence>
<evidence type="ECO:0000313" key="4">
    <source>
        <dbReference type="Proteomes" id="UP000032702"/>
    </source>
</evidence>
<dbReference type="InterPro" id="IPR016024">
    <property type="entry name" value="ARM-type_fold"/>
</dbReference>
<gene>
    <name evidence="1" type="ordered locus">STAUR_1705</name>
    <name evidence="2" type="ORF">STIAU_3784</name>
</gene>
<dbReference type="Proteomes" id="UP000032702">
    <property type="component" value="Unassembled WGS sequence"/>
</dbReference>
<dbReference type="OrthoDB" id="2077833at2"/>
<dbReference type="AlphaFoldDB" id="Q096D7"/>
<dbReference type="SUPFAM" id="SSF48371">
    <property type="entry name" value="ARM repeat"/>
    <property type="match status" value="1"/>
</dbReference>
<dbReference type="HOGENOM" id="CLU_009095_0_0_7"/>
<dbReference type="EMBL" id="AAMD01000030">
    <property type="protein sequence ID" value="EAU67586.1"/>
    <property type="molecule type" value="Genomic_DNA"/>
</dbReference>
<evidence type="ECO:0000313" key="3">
    <source>
        <dbReference type="Proteomes" id="UP000001351"/>
    </source>
</evidence>
<evidence type="ECO:0000313" key="1">
    <source>
        <dbReference type="EMBL" id="ADO69509.1"/>
    </source>
</evidence>
<proteinExistence type="predicted"/>
<dbReference type="STRING" id="378806.STAUR_1705"/>
<dbReference type="eggNOG" id="COG1413">
    <property type="taxonomic scope" value="Bacteria"/>
</dbReference>
<dbReference type="Proteomes" id="UP000001351">
    <property type="component" value="Chromosome"/>
</dbReference>
<dbReference type="EMBL" id="CP002271">
    <property type="protein sequence ID" value="ADO69509.1"/>
    <property type="molecule type" value="Genomic_DNA"/>
</dbReference>
<dbReference type="KEGG" id="sur:STAUR_1705"/>
<organism evidence="2 4">
    <name type="scientific">Stigmatella aurantiaca (strain DW4/3-1)</name>
    <dbReference type="NCBI Taxonomy" id="378806"/>
    <lineage>
        <taxon>Bacteria</taxon>
        <taxon>Pseudomonadati</taxon>
        <taxon>Myxococcota</taxon>
        <taxon>Myxococcia</taxon>
        <taxon>Myxococcales</taxon>
        <taxon>Cystobacterineae</taxon>
        <taxon>Archangiaceae</taxon>
        <taxon>Stigmatella</taxon>
    </lineage>
</organism>
<accession>Q096D7</accession>
<evidence type="ECO:0000313" key="2">
    <source>
        <dbReference type="EMBL" id="EAU67586.1"/>
    </source>
</evidence>
<dbReference type="RefSeq" id="WP_002612835.1">
    <property type="nucleotide sequence ID" value="NC_014623.1"/>
</dbReference>